<feature type="region of interest" description="Disordered" evidence="1">
    <location>
        <begin position="16"/>
        <end position="37"/>
    </location>
</feature>
<dbReference type="EMBL" id="LS398110">
    <property type="protein sequence ID" value="SPP92540.1"/>
    <property type="molecule type" value="Genomic_DNA"/>
</dbReference>
<dbReference type="KEGG" id="bvz:BRAD3257_1409"/>
<accession>A0A2U3PTP7</accession>
<sequence length="37" mass="4147">MLNEWRYQIGNRANLPESVSQTSSSSRGAGARWPLLL</sequence>
<reference evidence="2 3" key="1">
    <citation type="submission" date="2018-03" db="EMBL/GenBank/DDBJ databases">
        <authorList>
            <person name="Gully D."/>
        </authorList>
    </citation>
    <scope>NUCLEOTIDE SEQUENCE [LARGE SCALE GENOMIC DNA]</scope>
    <source>
        <strain evidence="2">ORS3257</strain>
    </source>
</reference>
<dbReference type="Proteomes" id="UP000246085">
    <property type="component" value="Chromosome BRAD3257"/>
</dbReference>
<feature type="compositionally biased region" description="Polar residues" evidence="1">
    <location>
        <begin position="17"/>
        <end position="27"/>
    </location>
</feature>
<protein>
    <submittedName>
        <fullName evidence="2">Uncharacterized protein</fullName>
    </submittedName>
</protein>
<name>A0A2U3PTP7_9BRAD</name>
<proteinExistence type="predicted"/>
<evidence type="ECO:0000313" key="2">
    <source>
        <dbReference type="EMBL" id="SPP92540.1"/>
    </source>
</evidence>
<evidence type="ECO:0000256" key="1">
    <source>
        <dbReference type="SAM" id="MobiDB-lite"/>
    </source>
</evidence>
<dbReference type="AlphaFoldDB" id="A0A2U3PTP7"/>
<evidence type="ECO:0000313" key="3">
    <source>
        <dbReference type="Proteomes" id="UP000246085"/>
    </source>
</evidence>
<gene>
    <name evidence="2" type="ORF">BRAD3257_1409</name>
</gene>
<organism evidence="2 3">
    <name type="scientific">Bradyrhizobium vignae</name>
    <dbReference type="NCBI Taxonomy" id="1549949"/>
    <lineage>
        <taxon>Bacteria</taxon>
        <taxon>Pseudomonadati</taxon>
        <taxon>Pseudomonadota</taxon>
        <taxon>Alphaproteobacteria</taxon>
        <taxon>Hyphomicrobiales</taxon>
        <taxon>Nitrobacteraceae</taxon>
        <taxon>Bradyrhizobium</taxon>
    </lineage>
</organism>